<reference evidence="2 3" key="1">
    <citation type="submission" date="2017-11" db="EMBL/GenBank/DDBJ databases">
        <title>Evolution of Phototrophy in the Chloroflexi Phylum Driven by Horizontal Gene Transfer.</title>
        <authorList>
            <person name="Ward L.M."/>
            <person name="Hemp J."/>
            <person name="Shih P.M."/>
            <person name="Mcglynn S.E."/>
            <person name="Fischer W."/>
        </authorList>
    </citation>
    <scope>NUCLEOTIDE SEQUENCE [LARGE SCALE GENOMIC DNA]</scope>
    <source>
        <strain evidence="2">JP3_7</strain>
    </source>
</reference>
<dbReference type="SUPFAM" id="SSF53474">
    <property type="entry name" value="alpha/beta-Hydrolases"/>
    <property type="match status" value="1"/>
</dbReference>
<protein>
    <submittedName>
        <fullName evidence="2">Carboxymethylenebutenolidase</fullName>
    </submittedName>
</protein>
<evidence type="ECO:0000313" key="3">
    <source>
        <dbReference type="Proteomes" id="UP000230790"/>
    </source>
</evidence>
<dbReference type="InterPro" id="IPR002925">
    <property type="entry name" value="Dienelactn_hydro"/>
</dbReference>
<comment type="caution">
    <text evidence="2">The sequence shown here is derived from an EMBL/GenBank/DDBJ whole genome shotgun (WGS) entry which is preliminary data.</text>
</comment>
<organism evidence="2 3">
    <name type="scientific">Candidatus Thermofonsia Clade 3 bacterium</name>
    <dbReference type="NCBI Taxonomy" id="2364212"/>
    <lineage>
        <taxon>Bacteria</taxon>
        <taxon>Bacillati</taxon>
        <taxon>Chloroflexota</taxon>
        <taxon>Candidatus Thermofontia</taxon>
        <taxon>Candidatus Thermofonsia Clade 3</taxon>
    </lineage>
</organism>
<name>A0A2M8QFJ4_9CHLR</name>
<sequence length="259" mass="28432">MIPNVRLPTGQAQQAGSGESEVVRKEVAMIVQASTVHTDPNDPAPQGYLVRPDDGKTYPGIVLIQEWWGIEPHIRELAQRLATSGFVVLVPDLYHGKIATEPDEAQKMLMATVQNMDKAIREIVLALDYLRNDPGVQPKKIGLMGFCMGGLLTYKTAERYPHLGAISPWYGGGYDPTPEDVARVSAPVLAIYGEKDSAIPVAQVKKIEKLYKDAGKDIEVRIYPNAGHAFNNPDHGMYVAEAAKDAWARAVAFFKKHLA</sequence>
<dbReference type="Pfam" id="PF01738">
    <property type="entry name" value="DLH"/>
    <property type="match status" value="1"/>
</dbReference>
<feature type="domain" description="Dienelactone hydrolase" evidence="1">
    <location>
        <begin position="47"/>
        <end position="257"/>
    </location>
</feature>
<evidence type="ECO:0000259" key="1">
    <source>
        <dbReference type="Pfam" id="PF01738"/>
    </source>
</evidence>
<dbReference type="InterPro" id="IPR051049">
    <property type="entry name" value="Dienelactone_hydrolase-like"/>
</dbReference>
<evidence type="ECO:0000313" key="2">
    <source>
        <dbReference type="EMBL" id="PJF48512.1"/>
    </source>
</evidence>
<dbReference type="PANTHER" id="PTHR46623">
    <property type="entry name" value="CARBOXYMETHYLENEBUTENOLIDASE-RELATED"/>
    <property type="match status" value="1"/>
</dbReference>
<dbReference type="PANTHER" id="PTHR46623:SF7">
    <property type="entry name" value="CARBOXYMETHYLENEBUTENOLIDASE"/>
    <property type="match status" value="1"/>
</dbReference>
<proteinExistence type="predicted"/>
<dbReference type="AlphaFoldDB" id="A0A2M8QFJ4"/>
<dbReference type="EMBL" id="PGTN01000012">
    <property type="protein sequence ID" value="PJF48512.1"/>
    <property type="molecule type" value="Genomic_DNA"/>
</dbReference>
<dbReference type="GO" id="GO:0016787">
    <property type="term" value="F:hydrolase activity"/>
    <property type="evidence" value="ECO:0007669"/>
    <property type="project" value="InterPro"/>
</dbReference>
<dbReference type="Gene3D" id="3.40.50.1820">
    <property type="entry name" value="alpha/beta hydrolase"/>
    <property type="match status" value="1"/>
</dbReference>
<accession>A0A2M8QFJ4</accession>
<dbReference type="InterPro" id="IPR029058">
    <property type="entry name" value="AB_hydrolase_fold"/>
</dbReference>
<gene>
    <name evidence="2" type="ORF">CUN48_02995</name>
</gene>
<dbReference type="Proteomes" id="UP000230790">
    <property type="component" value="Unassembled WGS sequence"/>
</dbReference>